<protein>
    <submittedName>
        <fullName evidence="2">Oligomeric subunit-like protein</fullName>
    </submittedName>
</protein>
<dbReference type="PANTHER" id="PTHR12961">
    <property type="entry name" value="CONSERVED OLIGOMERIC GOLGI COMPLEX COMPONENT 2"/>
    <property type="match status" value="1"/>
</dbReference>
<feature type="domain" description="COG complex component COG2 C-terminal" evidence="1">
    <location>
        <begin position="191"/>
        <end position="460"/>
    </location>
</feature>
<reference evidence="2 4" key="2">
    <citation type="journal article" date="2014" name="BMC Genomics">
        <title>An improved genome release (version Mt4.0) for the model legume Medicago truncatula.</title>
        <authorList>
            <person name="Tang H."/>
            <person name="Krishnakumar V."/>
            <person name="Bidwell S."/>
            <person name="Rosen B."/>
            <person name="Chan A."/>
            <person name="Zhou S."/>
            <person name="Gentzbittel L."/>
            <person name="Childs K.L."/>
            <person name="Yandell M."/>
            <person name="Gundlach H."/>
            <person name="Mayer K.F."/>
            <person name="Schwartz D.C."/>
            <person name="Town C.D."/>
        </authorList>
    </citation>
    <scope>GENOME REANNOTATION</scope>
    <source>
        <strain evidence="3 4">cv. Jemalong A17</strain>
    </source>
</reference>
<evidence type="ECO:0000259" key="1">
    <source>
        <dbReference type="Pfam" id="PF12022"/>
    </source>
</evidence>
<accession>G7J8E7</accession>
<dbReference type="GO" id="GO:0017119">
    <property type="term" value="C:Golgi transport complex"/>
    <property type="evidence" value="ECO:0000318"/>
    <property type="project" value="GO_Central"/>
</dbReference>
<reference evidence="2 4" key="1">
    <citation type="journal article" date="2011" name="Nature">
        <title>The Medicago genome provides insight into the evolution of rhizobial symbioses.</title>
        <authorList>
            <person name="Young N.D."/>
            <person name="Debelle F."/>
            <person name="Oldroyd G.E."/>
            <person name="Geurts R."/>
            <person name="Cannon S.B."/>
            <person name="Udvardi M.K."/>
            <person name="Benedito V.A."/>
            <person name="Mayer K.F."/>
            <person name="Gouzy J."/>
            <person name="Schoof H."/>
            <person name="Van de Peer Y."/>
            <person name="Proost S."/>
            <person name="Cook D.R."/>
            <person name="Meyers B.C."/>
            <person name="Spannagl M."/>
            <person name="Cheung F."/>
            <person name="De Mita S."/>
            <person name="Krishnakumar V."/>
            <person name="Gundlach H."/>
            <person name="Zhou S."/>
            <person name="Mudge J."/>
            <person name="Bharti A.K."/>
            <person name="Murray J.D."/>
            <person name="Naoumkina M.A."/>
            <person name="Rosen B."/>
            <person name="Silverstein K.A."/>
            <person name="Tang H."/>
            <person name="Rombauts S."/>
            <person name="Zhao P.X."/>
            <person name="Zhou P."/>
            <person name="Barbe V."/>
            <person name="Bardou P."/>
            <person name="Bechner M."/>
            <person name="Bellec A."/>
            <person name="Berger A."/>
            <person name="Berges H."/>
            <person name="Bidwell S."/>
            <person name="Bisseling T."/>
            <person name="Choisne N."/>
            <person name="Couloux A."/>
            <person name="Denny R."/>
            <person name="Deshpande S."/>
            <person name="Dai X."/>
            <person name="Doyle J.J."/>
            <person name="Dudez A.M."/>
            <person name="Farmer A.D."/>
            <person name="Fouteau S."/>
            <person name="Franken C."/>
            <person name="Gibelin C."/>
            <person name="Gish J."/>
            <person name="Goldstein S."/>
            <person name="Gonzalez A.J."/>
            <person name="Green P.J."/>
            <person name="Hallab A."/>
            <person name="Hartog M."/>
            <person name="Hua A."/>
            <person name="Humphray S.J."/>
            <person name="Jeong D.H."/>
            <person name="Jing Y."/>
            <person name="Jocker A."/>
            <person name="Kenton S.M."/>
            <person name="Kim D.J."/>
            <person name="Klee K."/>
            <person name="Lai H."/>
            <person name="Lang C."/>
            <person name="Lin S."/>
            <person name="Macmil S.L."/>
            <person name="Magdelenat G."/>
            <person name="Matthews L."/>
            <person name="McCorrison J."/>
            <person name="Monaghan E.L."/>
            <person name="Mun J.H."/>
            <person name="Najar F.Z."/>
            <person name="Nicholson C."/>
            <person name="Noirot C."/>
            <person name="O'Bleness M."/>
            <person name="Paule C.R."/>
            <person name="Poulain J."/>
            <person name="Prion F."/>
            <person name="Qin B."/>
            <person name="Qu C."/>
            <person name="Retzel E.F."/>
            <person name="Riddle C."/>
            <person name="Sallet E."/>
            <person name="Samain S."/>
            <person name="Samson N."/>
            <person name="Sanders I."/>
            <person name="Saurat O."/>
            <person name="Scarpelli C."/>
            <person name="Schiex T."/>
            <person name="Segurens B."/>
            <person name="Severin A.J."/>
            <person name="Sherrier D.J."/>
            <person name="Shi R."/>
            <person name="Sims S."/>
            <person name="Singer S.R."/>
            <person name="Sinharoy S."/>
            <person name="Sterck L."/>
            <person name="Viollet A."/>
            <person name="Wang B.B."/>
            <person name="Wang K."/>
            <person name="Wang M."/>
            <person name="Wang X."/>
            <person name="Warfsmann J."/>
            <person name="Weissenbach J."/>
            <person name="White D.D."/>
            <person name="White J.D."/>
            <person name="Wiley G.B."/>
            <person name="Wincker P."/>
            <person name="Xing Y."/>
            <person name="Yang L."/>
            <person name="Yao Z."/>
            <person name="Ying F."/>
            <person name="Zhai J."/>
            <person name="Zhou L."/>
            <person name="Zuber A."/>
            <person name="Denarie J."/>
            <person name="Dixon R.A."/>
            <person name="May G.D."/>
            <person name="Schwartz D.C."/>
            <person name="Rogers J."/>
            <person name="Quetier F."/>
            <person name="Town C.D."/>
            <person name="Roe B.A."/>
        </authorList>
    </citation>
    <scope>NUCLEOTIDE SEQUENCE [LARGE SCALE GENOMIC DNA]</scope>
    <source>
        <strain evidence="2">A17</strain>
        <strain evidence="3 4">cv. Jemalong A17</strain>
    </source>
</reference>
<dbReference type="AlphaFoldDB" id="G7J8E7"/>
<dbReference type="EnsemblPlants" id="AES73454">
    <property type="protein sequence ID" value="AES73454"/>
    <property type="gene ID" value="MTR_3g105000"/>
</dbReference>
<dbReference type="Pfam" id="PF12022">
    <property type="entry name" value="COG2_C"/>
    <property type="match status" value="1"/>
</dbReference>
<proteinExistence type="predicted"/>
<dbReference type="InterPro" id="IPR009316">
    <property type="entry name" value="COG2"/>
</dbReference>
<gene>
    <name evidence="2" type="ordered locus">MTR_3g105000</name>
</gene>
<dbReference type="InterPro" id="IPR024603">
    <property type="entry name" value="COG_complex_COG2_C"/>
</dbReference>
<evidence type="ECO:0000313" key="2">
    <source>
        <dbReference type="EMBL" id="AES73454.2"/>
    </source>
</evidence>
<dbReference type="GO" id="GO:0015031">
    <property type="term" value="P:protein transport"/>
    <property type="evidence" value="ECO:0007669"/>
    <property type="project" value="InterPro"/>
</dbReference>
<dbReference type="EMBL" id="CM001219">
    <property type="protein sequence ID" value="AES73454.2"/>
    <property type="molecule type" value="Genomic_DNA"/>
</dbReference>
<dbReference type="HOGENOM" id="CLU_005470_0_0_1"/>
<dbReference type="GO" id="GO:0007030">
    <property type="term" value="P:Golgi organization"/>
    <property type="evidence" value="ECO:0000318"/>
    <property type="project" value="GO_Central"/>
</dbReference>
<sequence length="468" mass="51940">MEKRIQNASLLVNASLGHCFVDGLEHRDATATYNCLCAYASIDNTKNAVETFRVTVVAPLMQKIIPHESSAVAAGSSGDGLINSYELIKECIYKDCKFLLDISSAENSGLHVFDFLANSILREVLFEESHRNFKVELPTHPLTFGAGFPTHLRWNYQPTPSYSGRNFQHTPSCSGPGPMGMKRGNAESRQRFQEIAGSFDSVLTASSPVPVQNLDPGEANCQDLTLKQSVTLLESLRLCWKKIFLSFLVPTNSFAFPCSFFLGQYSNWLSSVLTARKSHNTSTGTGHGRDVSEVIDGCIFVIHDIRCLEEHVRGDYLQHMVQVLSSCSPNVLESVRQSILESGQSLKSLEPLVIKAVVESLVEKSVEDLRQMKGIAATYMMTNKPLPVGHSPYVAGVLRPLKAFLGGEKISYLASETKNEILLYAATEITDRYYELAADLVIVSRRKEYSLQKIRQSAETSRGKFRHL</sequence>
<accession>A0A0C3VQ07</accession>
<dbReference type="Proteomes" id="UP000002051">
    <property type="component" value="Chromosome 3"/>
</dbReference>
<evidence type="ECO:0000313" key="4">
    <source>
        <dbReference type="Proteomes" id="UP000002051"/>
    </source>
</evidence>
<reference evidence="3" key="3">
    <citation type="submission" date="2015-04" db="UniProtKB">
        <authorList>
            <consortium name="EnsemblPlants"/>
        </authorList>
    </citation>
    <scope>IDENTIFICATION</scope>
    <source>
        <strain evidence="3">cv. Jemalong A17</strain>
    </source>
</reference>
<dbReference type="PANTHER" id="PTHR12961:SF0">
    <property type="entry name" value="CONSERVED OLIGOMERIC GOLGI COMPLEX SUBUNIT 2"/>
    <property type="match status" value="1"/>
</dbReference>
<organism evidence="2 4">
    <name type="scientific">Medicago truncatula</name>
    <name type="common">Barrel medic</name>
    <name type="synonym">Medicago tribuloides</name>
    <dbReference type="NCBI Taxonomy" id="3880"/>
    <lineage>
        <taxon>Eukaryota</taxon>
        <taxon>Viridiplantae</taxon>
        <taxon>Streptophyta</taxon>
        <taxon>Embryophyta</taxon>
        <taxon>Tracheophyta</taxon>
        <taxon>Spermatophyta</taxon>
        <taxon>Magnoliopsida</taxon>
        <taxon>eudicotyledons</taxon>
        <taxon>Gunneridae</taxon>
        <taxon>Pentapetalae</taxon>
        <taxon>rosids</taxon>
        <taxon>fabids</taxon>
        <taxon>Fabales</taxon>
        <taxon>Fabaceae</taxon>
        <taxon>Papilionoideae</taxon>
        <taxon>50 kb inversion clade</taxon>
        <taxon>NPAAA clade</taxon>
        <taxon>Hologalegina</taxon>
        <taxon>IRL clade</taxon>
        <taxon>Trifolieae</taxon>
        <taxon>Medicago</taxon>
    </lineage>
</organism>
<evidence type="ECO:0000313" key="3">
    <source>
        <dbReference type="EnsemblPlants" id="AES73454"/>
    </source>
</evidence>
<dbReference type="GO" id="GO:0016020">
    <property type="term" value="C:membrane"/>
    <property type="evidence" value="ECO:0007669"/>
    <property type="project" value="InterPro"/>
</dbReference>
<name>G7J8E7_MEDTR</name>
<dbReference type="GO" id="GO:0006891">
    <property type="term" value="P:intra-Golgi vesicle-mediated transport"/>
    <property type="evidence" value="ECO:0000318"/>
    <property type="project" value="GO_Central"/>
</dbReference>
<dbReference type="STRING" id="3880.G7J8E7"/>
<keyword evidence="4" id="KW-1185">Reference proteome</keyword>